<dbReference type="Gene3D" id="2.60.40.2750">
    <property type="match status" value="1"/>
</dbReference>
<feature type="chain" id="PRO_5024327339" evidence="3">
    <location>
        <begin position="33"/>
        <end position="1711"/>
    </location>
</feature>
<organism evidence="7 8">
    <name type="scientific">Paenibacillus methanolicus</name>
    <dbReference type="NCBI Taxonomy" id="582686"/>
    <lineage>
        <taxon>Bacteria</taxon>
        <taxon>Bacillati</taxon>
        <taxon>Bacillota</taxon>
        <taxon>Bacilli</taxon>
        <taxon>Bacillales</taxon>
        <taxon>Paenibacillaceae</taxon>
        <taxon>Paenibacillus</taxon>
    </lineage>
</organism>
<dbReference type="InterPro" id="IPR000421">
    <property type="entry name" value="FA58C"/>
</dbReference>
<sequence length="1711" mass="184211">MSKRSKWVKGALAFFVLAASIFQFGNAPAAQAAVEIQLVNSGFESGDLTGWSQYVSANPASVSDTRANKGSKSLLLDDTRNNGYFGANSQRLPASPGQVYRASANAFLEGSAAGTLILVYYGPSGTLDEAGKPVTGGSGKWNEVTVTGKPAPAGTTHVGIRLISGLSQTGKTYFDEAKLERLPTLSGKVSLQDTGAPLPGVKLNLYDAEDTNFTAIRTSVYADKDGAFTLSNIQPGDYVVRASRNGYVTQSAAVQVADGASTIVNFALSTDAAYPRRSISGTVTELANGQPVAGAQVGLFLEVDHEAASQLTASVTTDADGNYSFPAAAPSDRYFVKVTKSGYVTTREPVYVYDDEATDANVQLPTAPAVYDAATVPKPPAGHPRLFVRGEDVRMIREKRSLPFFQPLFEQLDKQRDSSGYSARSSMVVTENQSQTFTFPAVEPARYIRLVGLGNTGSNALSIREVNVYKNGPSGVREPVTSAVTATSSGHCDGYPPGYAVDKDVNTYYCNLAIGGTLTLDLGSVMDVHSLDMIFYLDTTRVYLFDIQASQDNKTWKSVDLGMGSSDLGKLPTVPAGSSNVIGSVLLQANANAFAYLLDPEQSRDKGEKAIAMALNIASSAQYPATNNNAQTGSLLETMALIYDWCHKLLTEDQQKQFKDAILRFAYDMEMRYYPSGTRLFGDESLGTGHGAEGQLFRYLLGAAIAVYDEYPDIYNRVAPVIFNTVVPVRDYFYGSDSHHQGESYTGARYNNELWMSMLYTKMGLNNPFNANQSGVLLKSIYSRRPDGQRLRDGDMYNSVYNPLDTVWSDQTTYMLASALYDDPYITNDFVENYVPGKLPIYEILFLDDNLASQASPPSELPLSHYFNDPEASMIARTGWDDVSDVTHQSATVIAEMKIGNRRFGNHEHLDFGSFQLYYKGGLAIDSGVYEGSGGAYGSLHDYNYHKRTIAHNAMLVYDPNERPTGNDGGQRWRDTGPGRAGFDAQTLQDVFGSNYKFGEVQGHAFGPDPITPNYTYIKGDLSPAYSAKVEQYQRSMVFLNLKDSANPAAMIVFDRVVASDPSFKKYWLLHSIEEPVIDQATKTTTIRRTDRGDTGKLVNQTLLPLPDNADIVPVGGPGKEFDVFGTNYPSTPKNENSSEEQGAWRIQLSPRASEKEDLFLNVLQVMDGNGQPLPVQKLDASAMVGVQLADRAVLFSKTGKRLSGTVTFEIDEGTDAIEYAVTDLKPGIWKIEHDGGVQYGSVTEEGNVLTFTGPAGTTYTLTSDQPVDNEAPVTSASLTPEQPAGPSGWYAQPVGIRLSAVDNASGIGGTEYSLDGGIQWQPYSTPLTFDSSGDYTLHYRSTDRAANRETAKSVSFKVDASAPVVAITAPANQTYAATDSLQVQFTVLDENNGSGVDSSKTALTLDGEPLQPTDVIPLRTLPFGPHTVTVTGFDLAGNTSSQSVTFTIASGTLTPLADIIASAQSLYEEDYTAASWSDLRTALTQAIAVNDNAAATQDQVDTAAASLQAALDALVPRAAKVPGKGVLSTNSGHSSGLHDGNYTVTMNLWWGQNGTSYTLYENGTAIDTKRLSDGSPNAQSVQTTVTGKLNGTYVYTCELRNARGATACDPVTVVVKDANPGKPVLSHDNWDQNGEYAVTMNLWWGTNGTAYKLYENDVLIDTQSLTANSPGALSASTAISGKAAGAYRYKAELINASGTTESEEITVTVK</sequence>
<evidence type="ECO:0000256" key="3">
    <source>
        <dbReference type="SAM" id="SignalP"/>
    </source>
</evidence>
<evidence type="ECO:0000256" key="1">
    <source>
        <dbReference type="ARBA" id="ARBA00022837"/>
    </source>
</evidence>
<dbReference type="Gene3D" id="1.20.1270.90">
    <property type="entry name" value="AF1782-like"/>
    <property type="match status" value="1"/>
</dbReference>
<dbReference type="InterPro" id="IPR013783">
    <property type="entry name" value="Ig-like_fold"/>
</dbReference>
<dbReference type="NCBIfam" id="NF045571">
    <property type="entry name" value="HepHepsulflyase"/>
    <property type="match status" value="1"/>
</dbReference>
<dbReference type="GO" id="GO:0030246">
    <property type="term" value="F:carbohydrate binding"/>
    <property type="evidence" value="ECO:0007669"/>
    <property type="project" value="InterPro"/>
</dbReference>
<dbReference type="Pfam" id="PF08329">
    <property type="entry name" value="ChitinaseA_N"/>
    <property type="match status" value="1"/>
</dbReference>
<dbReference type="SUPFAM" id="SSF81296">
    <property type="entry name" value="E set domains"/>
    <property type="match status" value="2"/>
</dbReference>
<dbReference type="SUPFAM" id="SSF49785">
    <property type="entry name" value="Galactose-binding domain-like"/>
    <property type="match status" value="3"/>
</dbReference>
<evidence type="ECO:0000259" key="5">
    <source>
        <dbReference type="Pfam" id="PF08329"/>
    </source>
</evidence>
<dbReference type="RefSeq" id="WP_187433970.1">
    <property type="nucleotide sequence ID" value="NZ_VNHS01000001.1"/>
</dbReference>
<dbReference type="Gene3D" id="1.50.10.100">
    <property type="entry name" value="Chondroitin AC/alginate lyase"/>
    <property type="match status" value="1"/>
</dbReference>
<keyword evidence="1" id="KW-0106">Calcium</keyword>
<feature type="compositionally biased region" description="Polar residues" evidence="2">
    <location>
        <begin position="1264"/>
        <end position="1281"/>
    </location>
</feature>
<feature type="domain" description="Chitinase A N-terminal" evidence="5">
    <location>
        <begin position="1544"/>
        <end position="1622"/>
    </location>
</feature>
<evidence type="ECO:0000259" key="4">
    <source>
        <dbReference type="Pfam" id="PF00754"/>
    </source>
</evidence>
<dbReference type="Pfam" id="PF00754">
    <property type="entry name" value="F5_F8_type_C"/>
    <property type="match status" value="1"/>
</dbReference>
<dbReference type="GO" id="GO:0004568">
    <property type="term" value="F:chitinase activity"/>
    <property type="evidence" value="ECO:0007669"/>
    <property type="project" value="InterPro"/>
</dbReference>
<feature type="signal peptide" evidence="3">
    <location>
        <begin position="1"/>
        <end position="32"/>
    </location>
</feature>
<evidence type="ECO:0000259" key="6">
    <source>
        <dbReference type="Pfam" id="PF18675"/>
    </source>
</evidence>
<dbReference type="Gene3D" id="2.70.98.70">
    <property type="match status" value="1"/>
</dbReference>
<evidence type="ECO:0000313" key="7">
    <source>
        <dbReference type="EMBL" id="TYP79321.1"/>
    </source>
</evidence>
<dbReference type="Gene3D" id="2.60.40.10">
    <property type="entry name" value="Immunoglobulins"/>
    <property type="match status" value="3"/>
</dbReference>
<dbReference type="SUPFAM" id="SSF49464">
    <property type="entry name" value="Carboxypeptidase regulatory domain-like"/>
    <property type="match status" value="1"/>
</dbReference>
<evidence type="ECO:0000313" key="8">
    <source>
        <dbReference type="Proteomes" id="UP000323257"/>
    </source>
</evidence>
<dbReference type="EMBL" id="VNHS01000001">
    <property type="protein sequence ID" value="TYP79321.1"/>
    <property type="molecule type" value="Genomic_DNA"/>
</dbReference>
<name>A0A5S5CLB8_9BACL</name>
<dbReference type="GO" id="GO:0006032">
    <property type="term" value="P:chitin catabolic process"/>
    <property type="evidence" value="ECO:0007669"/>
    <property type="project" value="InterPro"/>
</dbReference>
<dbReference type="NCBIfam" id="NF047446">
    <property type="entry name" value="barrel_OmpL47"/>
    <property type="match status" value="1"/>
</dbReference>
<dbReference type="SUPFAM" id="SSF49452">
    <property type="entry name" value="Starch-binding domain-like"/>
    <property type="match status" value="1"/>
</dbReference>
<dbReference type="Proteomes" id="UP000323257">
    <property type="component" value="Unassembled WGS sequence"/>
</dbReference>
<dbReference type="InterPro" id="IPR013784">
    <property type="entry name" value="Carb-bd-like_fold"/>
</dbReference>
<feature type="domain" description="F5/8 type C" evidence="4">
    <location>
        <begin position="485"/>
        <end position="560"/>
    </location>
</feature>
<dbReference type="InterPro" id="IPR008979">
    <property type="entry name" value="Galactose-bd-like_sf"/>
</dbReference>
<protein>
    <submittedName>
        <fullName evidence="7">Heparinase II/III-like protein</fullName>
    </submittedName>
</protein>
<gene>
    <name evidence="7" type="ORF">BCM02_101439</name>
</gene>
<keyword evidence="8" id="KW-1185">Reference proteome</keyword>
<comment type="caution">
    <text evidence="7">The sequence shown here is derived from an EMBL/GenBank/DDBJ whole genome shotgun (WGS) entry which is preliminary data.</text>
</comment>
<accession>A0A5S5CLB8</accession>
<proteinExistence type="predicted"/>
<dbReference type="Pfam" id="PF18675">
    <property type="entry name" value="HepII_C"/>
    <property type="match status" value="1"/>
</dbReference>
<dbReference type="InterPro" id="IPR054645">
    <property type="entry name" value="HepB"/>
</dbReference>
<feature type="region of interest" description="Disordered" evidence="2">
    <location>
        <begin position="1264"/>
        <end position="1287"/>
    </location>
</feature>
<dbReference type="Gene3D" id="2.60.120.260">
    <property type="entry name" value="Galactose-binding domain-like"/>
    <property type="match status" value="2"/>
</dbReference>
<dbReference type="InterPro" id="IPR040925">
    <property type="entry name" value="HepII_C"/>
</dbReference>
<reference evidence="7 8" key="1">
    <citation type="submission" date="2019-07" db="EMBL/GenBank/DDBJ databases">
        <title>Genomic Encyclopedia of Type Strains, Phase III (KMG-III): the genomes of soil and plant-associated and newly described type strains.</title>
        <authorList>
            <person name="Whitman W."/>
        </authorList>
    </citation>
    <scope>NUCLEOTIDE SEQUENCE [LARGE SCALE GENOMIC DNA]</scope>
    <source>
        <strain evidence="7 8">BL24</strain>
    </source>
</reference>
<dbReference type="InterPro" id="IPR013540">
    <property type="entry name" value="ChitinaseA_N"/>
</dbReference>
<keyword evidence="3" id="KW-0732">Signal</keyword>
<dbReference type="InterPro" id="IPR014756">
    <property type="entry name" value="Ig_E-set"/>
</dbReference>
<dbReference type="InterPro" id="IPR008969">
    <property type="entry name" value="CarboxyPept-like_regulatory"/>
</dbReference>
<dbReference type="Pfam" id="PF13620">
    <property type="entry name" value="CarboxypepD_reg"/>
    <property type="match status" value="2"/>
</dbReference>
<feature type="domain" description="Heparinase II C-terminal" evidence="6">
    <location>
        <begin position="1179"/>
        <end position="1263"/>
    </location>
</feature>
<dbReference type="InterPro" id="IPR058094">
    <property type="entry name" value="Ig-like_OmpL47-like"/>
</dbReference>
<dbReference type="InterPro" id="IPR008929">
    <property type="entry name" value="Chondroitin_lyas"/>
</dbReference>
<dbReference type="Gene3D" id="2.60.40.1120">
    <property type="entry name" value="Carboxypeptidase-like, regulatory domain"/>
    <property type="match status" value="2"/>
</dbReference>
<evidence type="ECO:0000256" key="2">
    <source>
        <dbReference type="SAM" id="MobiDB-lite"/>
    </source>
</evidence>